<dbReference type="EMBL" id="CP017478">
    <property type="protein sequence ID" value="AOW21582.1"/>
    <property type="molecule type" value="Genomic_DNA"/>
</dbReference>
<reference evidence="1 2" key="1">
    <citation type="submission" date="2016-10" db="EMBL/GenBank/DDBJ databases">
        <title>Lutibacter sp. LPB0138, isolated from marine gastropod.</title>
        <authorList>
            <person name="Kim E."/>
            <person name="Yi H."/>
        </authorList>
    </citation>
    <scope>NUCLEOTIDE SEQUENCE [LARGE SCALE GENOMIC DNA]</scope>
    <source>
        <strain evidence="1 2">LPB0138</strain>
    </source>
</reference>
<dbReference type="RefSeq" id="WP_070237742.1">
    <property type="nucleotide sequence ID" value="NZ_CP017478.1"/>
</dbReference>
<proteinExistence type="predicted"/>
<organism evidence="1 2">
    <name type="scientific">Urechidicola croceus</name>
    <dbReference type="NCBI Taxonomy" id="1850246"/>
    <lineage>
        <taxon>Bacteria</taxon>
        <taxon>Pseudomonadati</taxon>
        <taxon>Bacteroidota</taxon>
        <taxon>Flavobacteriia</taxon>
        <taxon>Flavobacteriales</taxon>
        <taxon>Flavobacteriaceae</taxon>
        <taxon>Urechidicola</taxon>
    </lineage>
</organism>
<protein>
    <submittedName>
        <fullName evidence="1">Uncharacterized protein</fullName>
    </submittedName>
</protein>
<dbReference type="STRING" id="1850246.LPB138_13235"/>
<accession>A0A1D8PAJ6</accession>
<name>A0A1D8PAJ6_9FLAO</name>
<evidence type="ECO:0000313" key="1">
    <source>
        <dbReference type="EMBL" id="AOW21582.1"/>
    </source>
</evidence>
<dbReference type="OrthoDB" id="1436115at2"/>
<evidence type="ECO:0000313" key="2">
    <source>
        <dbReference type="Proteomes" id="UP000176050"/>
    </source>
</evidence>
<dbReference type="Proteomes" id="UP000176050">
    <property type="component" value="Chromosome"/>
</dbReference>
<keyword evidence="2" id="KW-1185">Reference proteome</keyword>
<dbReference type="KEGG" id="lul:LPB138_13235"/>
<gene>
    <name evidence="1" type="ORF">LPB138_13235</name>
</gene>
<sequence>MHKYFFILLIVIFIPNKLFCQNIQKTDLVGCWFDSGKTTVSDNTIIFRPCTKDIPNNKNRIAILPAFDMSRYSVIDNSEIRMHNGKWKFNEETNEISILDLRGKSKFRYKVMKIEGEIVLGLIDN</sequence>
<dbReference type="AlphaFoldDB" id="A0A1D8PAJ6"/>